<dbReference type="InterPro" id="IPR036465">
    <property type="entry name" value="vWFA_dom_sf"/>
</dbReference>
<name>A0A518B166_9BACT</name>
<protein>
    <recommendedName>
        <fullName evidence="1">VWFA domain-containing protein</fullName>
    </recommendedName>
</protein>
<dbReference type="PANTHER" id="PTHR33608">
    <property type="entry name" value="BLL2464 PROTEIN"/>
    <property type="match status" value="1"/>
</dbReference>
<sequence length="298" mass="34214">MIEQSVVDILKRVERIQIIANRKVNDLMAGHYHSVFRGQGMEFDRVREYQPGDDVRSIDWNVTARAGHPFIKQFIEERELTVLFLVDVSASGAFGSLERSKLDMVIEVVAMLMFSALKNNDKVGLGLFADEVHSYFPARKGKANLLRLIRELVSVRPVAKETNVKEALDFINGVHRRRAIVFLLSDFLGQDPAKLKTALAVTNRRHDLITINVNDPREESLPDVGFVTLRDAETGEVMEVDTSHPEVRRLFAEQARERANSFDQLFKRASVDQLPVRTDADYAKGIRRFFEMRERRFR</sequence>
<dbReference type="KEGG" id="knv:Pan216_15700"/>
<dbReference type="CDD" id="cd00198">
    <property type="entry name" value="vWFA"/>
    <property type="match status" value="1"/>
</dbReference>
<feature type="domain" description="VWFA" evidence="1">
    <location>
        <begin position="79"/>
        <end position="255"/>
    </location>
</feature>
<dbReference type="InterPro" id="IPR002881">
    <property type="entry name" value="DUF58"/>
</dbReference>
<dbReference type="InterPro" id="IPR002035">
    <property type="entry name" value="VWF_A"/>
</dbReference>
<accession>A0A518B166</accession>
<dbReference type="RefSeq" id="WP_419193377.1">
    <property type="nucleotide sequence ID" value="NZ_CP036279.1"/>
</dbReference>
<gene>
    <name evidence="2" type="ORF">Pan216_15700</name>
</gene>
<evidence type="ECO:0000313" key="3">
    <source>
        <dbReference type="Proteomes" id="UP000317093"/>
    </source>
</evidence>
<dbReference type="EMBL" id="CP036279">
    <property type="protein sequence ID" value="QDU60720.1"/>
    <property type="molecule type" value="Genomic_DNA"/>
</dbReference>
<dbReference type="Pfam" id="PF01882">
    <property type="entry name" value="DUF58"/>
    <property type="match status" value="1"/>
</dbReference>
<proteinExistence type="predicted"/>
<dbReference type="SUPFAM" id="SSF53300">
    <property type="entry name" value="vWA-like"/>
    <property type="match status" value="1"/>
</dbReference>
<dbReference type="SMART" id="SM00327">
    <property type="entry name" value="VWA"/>
    <property type="match status" value="1"/>
</dbReference>
<dbReference type="Proteomes" id="UP000317093">
    <property type="component" value="Chromosome"/>
</dbReference>
<evidence type="ECO:0000313" key="2">
    <source>
        <dbReference type="EMBL" id="QDU60720.1"/>
    </source>
</evidence>
<reference evidence="2 3" key="1">
    <citation type="submission" date="2019-02" db="EMBL/GenBank/DDBJ databases">
        <title>Deep-cultivation of Planctomycetes and their phenomic and genomic characterization uncovers novel biology.</title>
        <authorList>
            <person name="Wiegand S."/>
            <person name="Jogler M."/>
            <person name="Boedeker C."/>
            <person name="Pinto D."/>
            <person name="Vollmers J."/>
            <person name="Rivas-Marin E."/>
            <person name="Kohn T."/>
            <person name="Peeters S.H."/>
            <person name="Heuer A."/>
            <person name="Rast P."/>
            <person name="Oberbeckmann S."/>
            <person name="Bunk B."/>
            <person name="Jeske O."/>
            <person name="Meyerdierks A."/>
            <person name="Storesund J.E."/>
            <person name="Kallscheuer N."/>
            <person name="Luecker S."/>
            <person name="Lage O.M."/>
            <person name="Pohl T."/>
            <person name="Merkel B.J."/>
            <person name="Hornburger P."/>
            <person name="Mueller R.-W."/>
            <person name="Bruemmer F."/>
            <person name="Labrenz M."/>
            <person name="Spormann A.M."/>
            <person name="Op den Camp H."/>
            <person name="Overmann J."/>
            <person name="Amann R."/>
            <person name="Jetten M.S.M."/>
            <person name="Mascher T."/>
            <person name="Medema M.H."/>
            <person name="Devos D.P."/>
            <person name="Kaster A.-K."/>
            <person name="Ovreas L."/>
            <person name="Rohde M."/>
            <person name="Galperin M.Y."/>
            <person name="Jogler C."/>
        </authorList>
    </citation>
    <scope>NUCLEOTIDE SEQUENCE [LARGE SCALE GENOMIC DNA]</scope>
    <source>
        <strain evidence="2 3">Pan216</strain>
    </source>
</reference>
<dbReference type="PANTHER" id="PTHR33608:SF6">
    <property type="entry name" value="BLL2464 PROTEIN"/>
    <property type="match status" value="1"/>
</dbReference>
<organism evidence="2 3">
    <name type="scientific">Kolteria novifilia</name>
    <dbReference type="NCBI Taxonomy" id="2527975"/>
    <lineage>
        <taxon>Bacteria</taxon>
        <taxon>Pseudomonadati</taxon>
        <taxon>Planctomycetota</taxon>
        <taxon>Planctomycetia</taxon>
        <taxon>Kolteriales</taxon>
        <taxon>Kolteriaceae</taxon>
        <taxon>Kolteria</taxon>
    </lineage>
</organism>
<dbReference type="Gene3D" id="3.40.50.410">
    <property type="entry name" value="von Willebrand factor, type A domain"/>
    <property type="match status" value="1"/>
</dbReference>
<dbReference type="AlphaFoldDB" id="A0A518B166"/>
<evidence type="ECO:0000259" key="1">
    <source>
        <dbReference type="SMART" id="SM00327"/>
    </source>
</evidence>
<keyword evidence="3" id="KW-1185">Reference proteome</keyword>